<comment type="subcellular location">
    <subcellularLocation>
        <location evidence="1">Membrane</location>
        <topology evidence="1">Multi-pass membrane protein</topology>
    </subcellularLocation>
</comment>
<keyword evidence="8" id="KW-1185">Reference proteome</keyword>
<dbReference type="FunFam" id="1.20.1260.100:FF:000001">
    <property type="entry name" value="translocator protein 2"/>
    <property type="match status" value="1"/>
</dbReference>
<dbReference type="CDD" id="cd15904">
    <property type="entry name" value="TSPO_MBR"/>
    <property type="match status" value="1"/>
</dbReference>
<feature type="transmembrane region" description="Helical" evidence="6">
    <location>
        <begin position="104"/>
        <end position="123"/>
    </location>
</feature>
<evidence type="ECO:0000256" key="1">
    <source>
        <dbReference type="ARBA" id="ARBA00004141"/>
    </source>
</evidence>
<dbReference type="Gene3D" id="1.20.1260.100">
    <property type="entry name" value="TspO/MBR protein"/>
    <property type="match status" value="1"/>
</dbReference>
<dbReference type="GO" id="GO:0016020">
    <property type="term" value="C:membrane"/>
    <property type="evidence" value="ECO:0007669"/>
    <property type="project" value="UniProtKB-SubCell"/>
</dbReference>
<evidence type="ECO:0000256" key="4">
    <source>
        <dbReference type="ARBA" id="ARBA00022989"/>
    </source>
</evidence>
<dbReference type="KEGG" id="hsi:BOX17_06695"/>
<accession>A0A1J0VF59</accession>
<evidence type="ECO:0000313" key="7">
    <source>
        <dbReference type="EMBL" id="APE30668.1"/>
    </source>
</evidence>
<reference evidence="8" key="1">
    <citation type="submission" date="2016-11" db="EMBL/GenBank/DDBJ databases">
        <title>Halolamina sediminis sp. nov., an extremely halophilic archaeon isolated from solar salt.</title>
        <authorList>
            <person name="Koh H.-W."/>
            <person name="Rani S."/>
            <person name="Park S.-J."/>
        </authorList>
    </citation>
    <scope>NUCLEOTIDE SEQUENCE [LARGE SCALE GENOMIC DNA]</scope>
    <source>
        <strain evidence="8">Hb3</strain>
    </source>
</reference>
<proteinExistence type="inferred from homology"/>
<dbReference type="AlphaFoldDB" id="A0A1J0VF59"/>
<dbReference type="OrthoDB" id="9795496at2"/>
<evidence type="ECO:0000256" key="2">
    <source>
        <dbReference type="ARBA" id="ARBA00007524"/>
    </source>
</evidence>
<sequence length="159" mass="17599">MSRMIPPRSLMILLGWLALVVLAALTGIATPPGDWYAGLAKPPLTPPDLAFPIAWTVLYALMAMAAWRATLAAHPAARWHTLWPFVAQLSVNALWSPLFFGLHWMGLALLDLLLLWGLIVLSLRRFAGVSRLAAWLLVPYLAWVSFAAYLNAATWWLNG</sequence>
<keyword evidence="5 6" id="KW-0472">Membrane</keyword>
<dbReference type="PANTHER" id="PTHR10057">
    <property type="entry name" value="PERIPHERAL-TYPE BENZODIAZEPINE RECEPTOR"/>
    <property type="match status" value="1"/>
</dbReference>
<dbReference type="InterPro" id="IPR004307">
    <property type="entry name" value="TspO_MBR"/>
</dbReference>
<keyword evidence="4 6" id="KW-1133">Transmembrane helix</keyword>
<dbReference type="Proteomes" id="UP000181985">
    <property type="component" value="Chromosome"/>
</dbReference>
<protein>
    <submittedName>
        <fullName evidence="7">TspO protein</fullName>
    </submittedName>
</protein>
<name>A0A1J0VF59_9GAMM</name>
<evidence type="ECO:0000313" key="8">
    <source>
        <dbReference type="Proteomes" id="UP000181985"/>
    </source>
</evidence>
<keyword evidence="3 6" id="KW-0812">Transmembrane</keyword>
<comment type="similarity">
    <text evidence="2">Belongs to the TspO/BZRP family.</text>
</comment>
<evidence type="ECO:0000256" key="5">
    <source>
        <dbReference type="ARBA" id="ARBA00023136"/>
    </source>
</evidence>
<feature type="transmembrane region" description="Helical" evidence="6">
    <location>
        <begin position="49"/>
        <end position="67"/>
    </location>
</feature>
<dbReference type="EMBL" id="CP018139">
    <property type="protein sequence ID" value="APE30668.1"/>
    <property type="molecule type" value="Genomic_DNA"/>
</dbReference>
<dbReference type="PANTHER" id="PTHR10057:SF0">
    <property type="entry name" value="TRANSLOCATOR PROTEIN"/>
    <property type="match status" value="1"/>
</dbReference>
<organism evidence="7 8">
    <name type="scientific">Halomonas aestuarii</name>
    <dbReference type="NCBI Taxonomy" id="1897729"/>
    <lineage>
        <taxon>Bacteria</taxon>
        <taxon>Pseudomonadati</taxon>
        <taxon>Pseudomonadota</taxon>
        <taxon>Gammaproteobacteria</taxon>
        <taxon>Oceanospirillales</taxon>
        <taxon>Halomonadaceae</taxon>
        <taxon>Halomonas</taxon>
    </lineage>
</organism>
<dbReference type="PIRSF" id="PIRSF005859">
    <property type="entry name" value="PBR"/>
    <property type="match status" value="1"/>
</dbReference>
<evidence type="ECO:0000256" key="6">
    <source>
        <dbReference type="SAM" id="Phobius"/>
    </source>
</evidence>
<dbReference type="GO" id="GO:0033013">
    <property type="term" value="P:tetrapyrrole metabolic process"/>
    <property type="evidence" value="ECO:0007669"/>
    <property type="project" value="UniProtKB-ARBA"/>
</dbReference>
<feature type="transmembrane region" description="Helical" evidence="6">
    <location>
        <begin position="135"/>
        <end position="157"/>
    </location>
</feature>
<dbReference type="Pfam" id="PF03073">
    <property type="entry name" value="TspO_MBR"/>
    <property type="match status" value="1"/>
</dbReference>
<gene>
    <name evidence="7" type="ORF">BOX17_06695</name>
</gene>
<evidence type="ECO:0000256" key="3">
    <source>
        <dbReference type="ARBA" id="ARBA00022692"/>
    </source>
</evidence>
<dbReference type="InterPro" id="IPR038330">
    <property type="entry name" value="TspO/MBR-related_sf"/>
</dbReference>